<accession>A0A1Y2BK90</accession>
<comment type="caution">
    <text evidence="2">The sequence shown here is derived from an EMBL/GenBank/DDBJ whole genome shotgun (WGS) entry which is preliminary data.</text>
</comment>
<dbReference type="PANTHER" id="PTHR11786">
    <property type="entry name" value="N-HYDROXYARYLAMINE O-ACETYLTRANSFERASE"/>
    <property type="match status" value="1"/>
</dbReference>
<dbReference type="Gene3D" id="3.30.2140.20">
    <property type="match status" value="1"/>
</dbReference>
<dbReference type="Proteomes" id="UP000193642">
    <property type="component" value="Unassembled WGS sequence"/>
</dbReference>
<dbReference type="EMBL" id="MCGO01000060">
    <property type="protein sequence ID" value="ORY35191.1"/>
    <property type="molecule type" value="Genomic_DNA"/>
</dbReference>
<name>A0A1Y2BK90_9FUNG</name>
<dbReference type="AlphaFoldDB" id="A0A1Y2BK90"/>
<dbReference type="InterPro" id="IPR053710">
    <property type="entry name" value="Arylamine_NAT_domain_sf"/>
</dbReference>
<sequence length="265" mass="29442">MTKSTFTSINSFPGLSGTQLEGYLDRIGLNVTLPISADLRFRKRGGYCYNNNIILFAALKSIGFTVKTGIARVTPWDAMQQAFDLGPPQHLILLIELNGRTYLADMGNNRMSEAIEVVDGAIVNAAADETYQIRRTDLLGQGDFALWFKRAPWAPFPDGADSDGFIPYYVAMNVYIGSNPCHTLQTTFIVSNVTKTFGRTAVTDMVFRRREGAANRDLECVVEIKTVGQLKELMAREYGVELTEVELEGARKKYCLAINNPLSFV</sequence>
<evidence type="ECO:0000256" key="1">
    <source>
        <dbReference type="ARBA" id="ARBA00006547"/>
    </source>
</evidence>
<dbReference type="OrthoDB" id="2099530at2759"/>
<keyword evidence="3" id="KW-1185">Reference proteome</keyword>
<protein>
    <submittedName>
        <fullName evidence="2">Cysteine proteinase</fullName>
    </submittedName>
</protein>
<dbReference type="InterPro" id="IPR001447">
    <property type="entry name" value="Arylamine_N-AcTrfase"/>
</dbReference>
<evidence type="ECO:0000313" key="3">
    <source>
        <dbReference type="Proteomes" id="UP000193642"/>
    </source>
</evidence>
<dbReference type="SUPFAM" id="SSF54001">
    <property type="entry name" value="Cysteine proteinases"/>
    <property type="match status" value="1"/>
</dbReference>
<gene>
    <name evidence="2" type="ORF">BCR33DRAFT_722541</name>
</gene>
<comment type="similarity">
    <text evidence="1">Belongs to the arylamine N-acetyltransferase family.</text>
</comment>
<dbReference type="PANTHER" id="PTHR11786:SF0">
    <property type="entry name" value="ARYLAMINE N-ACETYLTRANSFERASE 4-RELATED"/>
    <property type="match status" value="1"/>
</dbReference>
<dbReference type="GO" id="GO:0016407">
    <property type="term" value="F:acetyltransferase activity"/>
    <property type="evidence" value="ECO:0007669"/>
    <property type="project" value="InterPro"/>
</dbReference>
<dbReference type="InterPro" id="IPR038765">
    <property type="entry name" value="Papain-like_cys_pep_sf"/>
</dbReference>
<proteinExistence type="inferred from homology"/>
<dbReference type="Pfam" id="PF00797">
    <property type="entry name" value="Acetyltransf_2"/>
    <property type="match status" value="1"/>
</dbReference>
<reference evidence="2 3" key="1">
    <citation type="submission" date="2016-07" db="EMBL/GenBank/DDBJ databases">
        <title>Pervasive Adenine N6-methylation of Active Genes in Fungi.</title>
        <authorList>
            <consortium name="DOE Joint Genome Institute"/>
            <person name="Mondo S.J."/>
            <person name="Dannebaum R.O."/>
            <person name="Kuo R.C."/>
            <person name="Labutti K."/>
            <person name="Haridas S."/>
            <person name="Kuo A."/>
            <person name="Salamov A."/>
            <person name="Ahrendt S.R."/>
            <person name="Lipzen A."/>
            <person name="Sullivan W."/>
            <person name="Andreopoulos W.B."/>
            <person name="Clum A."/>
            <person name="Lindquist E."/>
            <person name="Daum C."/>
            <person name="Ramamoorthy G.K."/>
            <person name="Gryganskyi A."/>
            <person name="Culley D."/>
            <person name="Magnuson J.K."/>
            <person name="James T.Y."/>
            <person name="O'Malley M.A."/>
            <person name="Stajich J.E."/>
            <person name="Spatafora J.W."/>
            <person name="Visel A."/>
            <person name="Grigoriev I.V."/>
        </authorList>
    </citation>
    <scope>NUCLEOTIDE SEQUENCE [LARGE SCALE GENOMIC DNA]</scope>
    <source>
        <strain evidence="2 3">JEL800</strain>
    </source>
</reference>
<organism evidence="2 3">
    <name type="scientific">Rhizoclosmatium globosum</name>
    <dbReference type="NCBI Taxonomy" id="329046"/>
    <lineage>
        <taxon>Eukaryota</taxon>
        <taxon>Fungi</taxon>
        <taxon>Fungi incertae sedis</taxon>
        <taxon>Chytridiomycota</taxon>
        <taxon>Chytridiomycota incertae sedis</taxon>
        <taxon>Chytridiomycetes</taxon>
        <taxon>Chytridiales</taxon>
        <taxon>Chytriomycetaceae</taxon>
        <taxon>Rhizoclosmatium</taxon>
    </lineage>
</organism>
<evidence type="ECO:0000313" key="2">
    <source>
        <dbReference type="EMBL" id="ORY35191.1"/>
    </source>
</evidence>